<dbReference type="EMBL" id="JAESVB010000002">
    <property type="protein sequence ID" value="MCB8874935.1"/>
    <property type="molecule type" value="Genomic_DNA"/>
</dbReference>
<proteinExistence type="predicted"/>
<organism evidence="2 3">
    <name type="scientific">Acidisoma silvae</name>
    <dbReference type="NCBI Taxonomy" id="2802396"/>
    <lineage>
        <taxon>Bacteria</taxon>
        <taxon>Pseudomonadati</taxon>
        <taxon>Pseudomonadota</taxon>
        <taxon>Alphaproteobacteria</taxon>
        <taxon>Acetobacterales</taxon>
        <taxon>Acidocellaceae</taxon>
        <taxon>Acidisoma</taxon>
    </lineage>
</organism>
<accession>A0A964DY36</accession>
<feature type="domain" description="MlaB-like STAS" evidence="1">
    <location>
        <begin position="3"/>
        <end position="66"/>
    </location>
</feature>
<gene>
    <name evidence="2" type="ORF">ASILVAE211_07055</name>
</gene>
<dbReference type="InterPro" id="IPR058548">
    <property type="entry name" value="MlaB-like_STAS"/>
</dbReference>
<name>A0A964DY36_9PROT</name>
<sequence length="76" mass="8067">MASLHRQLLAARGHDLQVDATRLTRIGGLGLQLLLAAQSAWKADGRRFGVENLSQEAEAGLSLLGLPADAFLDDEG</sequence>
<dbReference type="Proteomes" id="UP000708298">
    <property type="component" value="Unassembled WGS sequence"/>
</dbReference>
<evidence type="ECO:0000259" key="1">
    <source>
        <dbReference type="Pfam" id="PF13466"/>
    </source>
</evidence>
<evidence type="ECO:0000313" key="2">
    <source>
        <dbReference type="EMBL" id="MCB8874935.1"/>
    </source>
</evidence>
<reference evidence="2" key="2">
    <citation type="submission" date="2021-01" db="EMBL/GenBank/DDBJ databases">
        <authorList>
            <person name="Mieszkin S."/>
            <person name="Pouder E."/>
            <person name="Alain K."/>
        </authorList>
    </citation>
    <scope>NUCLEOTIDE SEQUENCE</scope>
    <source>
        <strain evidence="2">HW T2.11</strain>
    </source>
</reference>
<reference evidence="2" key="1">
    <citation type="journal article" date="2021" name="Microorganisms">
        <title>Acidisoma silvae sp. nov. and Acidisomacellulosilytica sp. nov., Two Acidophilic Bacteria Isolated from Decaying Wood, Hydrolyzing Cellulose and Producing Poly-3-hydroxybutyrate.</title>
        <authorList>
            <person name="Mieszkin S."/>
            <person name="Pouder E."/>
            <person name="Uroz S."/>
            <person name="Simon-Colin C."/>
            <person name="Alain K."/>
        </authorList>
    </citation>
    <scope>NUCLEOTIDE SEQUENCE</scope>
    <source>
        <strain evidence="2">HW T2.11</strain>
    </source>
</reference>
<comment type="caution">
    <text evidence="2">The sequence shown here is derived from an EMBL/GenBank/DDBJ whole genome shotgun (WGS) entry which is preliminary data.</text>
</comment>
<dbReference type="AlphaFoldDB" id="A0A964DY36"/>
<keyword evidence="3" id="KW-1185">Reference proteome</keyword>
<evidence type="ECO:0000313" key="3">
    <source>
        <dbReference type="Proteomes" id="UP000708298"/>
    </source>
</evidence>
<protein>
    <submittedName>
        <fullName evidence="2">STAS domain-containing protein</fullName>
    </submittedName>
</protein>
<dbReference type="Pfam" id="PF13466">
    <property type="entry name" value="STAS_2"/>
    <property type="match status" value="1"/>
</dbReference>